<feature type="region of interest" description="Disordered" evidence="1">
    <location>
        <begin position="285"/>
        <end position="304"/>
    </location>
</feature>
<feature type="compositionally biased region" description="Pro residues" evidence="1">
    <location>
        <begin position="293"/>
        <end position="304"/>
    </location>
</feature>
<reference evidence="4" key="1">
    <citation type="journal article" date="2019" name="Int. J. Syst. Evol. Microbiol.">
        <title>The Global Catalogue of Microorganisms (GCM) 10K type strain sequencing project: providing services to taxonomists for standard genome sequencing and annotation.</title>
        <authorList>
            <consortium name="The Broad Institute Genomics Platform"/>
            <consortium name="The Broad Institute Genome Sequencing Center for Infectious Disease"/>
            <person name="Wu L."/>
            <person name="Ma J."/>
        </authorList>
    </citation>
    <scope>NUCLEOTIDE SEQUENCE [LARGE SCALE GENOMIC DNA]</scope>
    <source>
        <strain evidence="4">JCM 11117</strain>
    </source>
</reference>
<feature type="domain" description="Xylose isomerase-like TIM barrel" evidence="2">
    <location>
        <begin position="23"/>
        <end position="281"/>
    </location>
</feature>
<proteinExistence type="predicted"/>
<dbReference type="InterPro" id="IPR036237">
    <property type="entry name" value="Xyl_isomerase-like_sf"/>
</dbReference>
<dbReference type="PANTHER" id="PTHR12110">
    <property type="entry name" value="HYDROXYPYRUVATE ISOMERASE"/>
    <property type="match status" value="1"/>
</dbReference>
<gene>
    <name evidence="3" type="ORF">GCM10009559_55810</name>
</gene>
<dbReference type="InterPro" id="IPR050312">
    <property type="entry name" value="IolE/XylAMocC-like"/>
</dbReference>
<accession>A0ABP3YKE3</accession>
<evidence type="ECO:0000256" key="1">
    <source>
        <dbReference type="SAM" id="MobiDB-lite"/>
    </source>
</evidence>
<protein>
    <recommendedName>
        <fullName evidence="2">Xylose isomerase-like TIM barrel domain-containing protein</fullName>
    </recommendedName>
</protein>
<evidence type="ECO:0000313" key="3">
    <source>
        <dbReference type="EMBL" id="GAA0896705.1"/>
    </source>
</evidence>
<dbReference type="Proteomes" id="UP001499967">
    <property type="component" value="Unassembled WGS sequence"/>
</dbReference>
<dbReference type="RefSeq" id="WP_343944586.1">
    <property type="nucleotide sequence ID" value="NZ_BAAAHP010000177.1"/>
</dbReference>
<dbReference type="InterPro" id="IPR013022">
    <property type="entry name" value="Xyl_isomerase-like_TIM-brl"/>
</dbReference>
<evidence type="ECO:0000259" key="2">
    <source>
        <dbReference type="Pfam" id="PF01261"/>
    </source>
</evidence>
<dbReference type="Gene3D" id="3.20.20.150">
    <property type="entry name" value="Divalent-metal-dependent TIM barrel enzymes"/>
    <property type="match status" value="1"/>
</dbReference>
<sequence length="304" mass="32163">MAAIRYGYATISLPTLSLEEAARAAADAGFRGLECKLGDAPHAAGSSASTFLVGNRTTLDLDPAEGRRAARVCADAGLELIGVSPYVRTGDVAHLRRAFEVAAAAGAPQVRLQGPRPSPGGPGFHELFEAALGFVEHAAAHAAEHGVRLALEIHQHTIFPSASLAHLLVSRFDPALVGVIYDVGNMVLEGFEDHRIATELLGPHLHHVHLKNATYVPDSDDRGAVRRHLPRWSPLDDGVVDVPAVLAHLDGIGYTGWVSLEDLSTERDPLQTLRHNARVLTAIDAPGWAPGPQGAPPRPCTAAT</sequence>
<organism evidence="3 4">
    <name type="scientific">Pseudonocardia zijingensis</name>
    <dbReference type="NCBI Taxonomy" id="153376"/>
    <lineage>
        <taxon>Bacteria</taxon>
        <taxon>Bacillati</taxon>
        <taxon>Actinomycetota</taxon>
        <taxon>Actinomycetes</taxon>
        <taxon>Pseudonocardiales</taxon>
        <taxon>Pseudonocardiaceae</taxon>
        <taxon>Pseudonocardia</taxon>
    </lineage>
</organism>
<dbReference type="EMBL" id="BAAAHP010000177">
    <property type="protein sequence ID" value="GAA0896705.1"/>
    <property type="molecule type" value="Genomic_DNA"/>
</dbReference>
<evidence type="ECO:0000313" key="4">
    <source>
        <dbReference type="Proteomes" id="UP001499967"/>
    </source>
</evidence>
<keyword evidence="4" id="KW-1185">Reference proteome</keyword>
<name>A0ABP3YKE3_9PSEU</name>
<comment type="caution">
    <text evidence="3">The sequence shown here is derived from an EMBL/GenBank/DDBJ whole genome shotgun (WGS) entry which is preliminary data.</text>
</comment>
<dbReference type="Pfam" id="PF01261">
    <property type="entry name" value="AP_endonuc_2"/>
    <property type="match status" value="1"/>
</dbReference>
<dbReference type="SUPFAM" id="SSF51658">
    <property type="entry name" value="Xylose isomerase-like"/>
    <property type="match status" value="1"/>
</dbReference>